<dbReference type="PANTHER" id="PTHR11699">
    <property type="entry name" value="ALDEHYDE DEHYDROGENASE-RELATED"/>
    <property type="match status" value="1"/>
</dbReference>
<dbReference type="InterPro" id="IPR016163">
    <property type="entry name" value="Ald_DH_C"/>
</dbReference>
<evidence type="ECO:0000256" key="1">
    <source>
        <dbReference type="ARBA" id="ARBA00023002"/>
    </source>
</evidence>
<evidence type="ECO:0000259" key="2">
    <source>
        <dbReference type="Pfam" id="PF00171"/>
    </source>
</evidence>
<dbReference type="OMA" id="FPEGCFQ"/>
<dbReference type="KEGG" id="tet:TTHERM_00047370"/>
<dbReference type="Pfam" id="PF00171">
    <property type="entry name" value="Aldedh"/>
    <property type="match status" value="1"/>
</dbReference>
<dbReference type="SUPFAM" id="SSF53720">
    <property type="entry name" value="ALDH-like"/>
    <property type="match status" value="1"/>
</dbReference>
<dbReference type="InterPro" id="IPR016162">
    <property type="entry name" value="Ald_DH_N"/>
</dbReference>
<dbReference type="InterPro" id="IPR015590">
    <property type="entry name" value="Aldehyde_DH_dom"/>
</dbReference>
<evidence type="ECO:0000313" key="3">
    <source>
        <dbReference type="EMBL" id="EAR94502.1"/>
    </source>
</evidence>
<dbReference type="EMBL" id="GG662712">
    <property type="protein sequence ID" value="EAR94502.1"/>
    <property type="molecule type" value="Genomic_DNA"/>
</dbReference>
<dbReference type="STRING" id="312017.Q23DF4"/>
<accession>Q23DF4</accession>
<dbReference type="InterPro" id="IPR016161">
    <property type="entry name" value="Ald_DH/histidinol_DH"/>
</dbReference>
<sequence>MISSLRFKVFKQSQVQNTIQLFRGFATLQELNQIQIRNPLTNQVVYEKQELSLDQIISISKDGKKSQNVWSKLPLQDRKKVCQNFNDILKEKSEDISKNISQFTSKPIKESQLEVKATIHRIKSLIDMSDEALKDEILENQVKKGKKFIKFISKHPVGTVLIISPWNYPLLTASSVLMTSLLAGNNVLLKPSPQTVGVADDIEQIFEQAASSISDQFKNLVKNVYTSNLKNFQTLYKYSQYVSFTGSIQTGLKVQKECIDANPWANCVLELGGKDAAYIHKSCLNYLDDVVKQIIIGCFTNSGQSCCAIERVYCDSEILELFQEKLLAAVQNIKVLEINKKETLNNNQSQIEVGPLTLKNHAQFIKKQVDKAIQQGATVLNQKGGSVIEFPLTDFNQGDQLARLRGYFPTILTNVTNQMDIVQEETFGPVLPIIKVEKGYEQAISLINDSKYGLTASIFSNNQQIVQEMSNKLNVGTVLVNQCLMMDPLLPWIGWNQSGKNYSLSKHGFDQVTKMKSHNQIFYE</sequence>
<dbReference type="OrthoDB" id="310895at2759"/>
<dbReference type="eggNOG" id="KOG2450">
    <property type="taxonomic scope" value="Eukaryota"/>
</dbReference>
<dbReference type="GeneID" id="7833415"/>
<dbReference type="PROSITE" id="PS00070">
    <property type="entry name" value="ALDEHYDE_DEHYDR_CYS"/>
    <property type="match status" value="1"/>
</dbReference>
<dbReference type="RefSeq" id="XP_001014732.1">
    <property type="nucleotide sequence ID" value="XM_001014732.1"/>
</dbReference>
<reference evidence="4" key="1">
    <citation type="journal article" date="2006" name="PLoS Biol.">
        <title>Macronuclear genome sequence of the ciliate Tetrahymena thermophila, a model eukaryote.</title>
        <authorList>
            <person name="Eisen J.A."/>
            <person name="Coyne R.S."/>
            <person name="Wu M."/>
            <person name="Wu D."/>
            <person name="Thiagarajan M."/>
            <person name="Wortman J.R."/>
            <person name="Badger J.H."/>
            <person name="Ren Q."/>
            <person name="Amedeo P."/>
            <person name="Jones K.M."/>
            <person name="Tallon L.J."/>
            <person name="Delcher A.L."/>
            <person name="Salzberg S.L."/>
            <person name="Silva J.C."/>
            <person name="Haas B.J."/>
            <person name="Majoros W.H."/>
            <person name="Farzad M."/>
            <person name="Carlton J.M."/>
            <person name="Smith R.K. Jr."/>
            <person name="Garg J."/>
            <person name="Pearlman R.E."/>
            <person name="Karrer K.M."/>
            <person name="Sun L."/>
            <person name="Manning G."/>
            <person name="Elde N.C."/>
            <person name="Turkewitz A.P."/>
            <person name="Asai D.J."/>
            <person name="Wilkes D.E."/>
            <person name="Wang Y."/>
            <person name="Cai H."/>
            <person name="Collins K."/>
            <person name="Stewart B.A."/>
            <person name="Lee S.R."/>
            <person name="Wilamowska K."/>
            <person name="Weinberg Z."/>
            <person name="Ruzzo W.L."/>
            <person name="Wloga D."/>
            <person name="Gaertig J."/>
            <person name="Frankel J."/>
            <person name="Tsao C.-C."/>
            <person name="Gorovsky M.A."/>
            <person name="Keeling P.J."/>
            <person name="Waller R.F."/>
            <person name="Patron N.J."/>
            <person name="Cherry J.M."/>
            <person name="Stover N.A."/>
            <person name="Krieger C.J."/>
            <person name="del Toro C."/>
            <person name="Ryder H.F."/>
            <person name="Williamson S.C."/>
            <person name="Barbeau R.A."/>
            <person name="Hamilton E.P."/>
            <person name="Orias E."/>
        </authorList>
    </citation>
    <scope>NUCLEOTIDE SEQUENCE [LARGE SCALE GENOMIC DNA]</scope>
    <source>
        <strain evidence="4">SB210</strain>
    </source>
</reference>
<dbReference type="Proteomes" id="UP000009168">
    <property type="component" value="Unassembled WGS sequence"/>
</dbReference>
<dbReference type="AlphaFoldDB" id="Q23DF4"/>
<dbReference type="InParanoid" id="Q23DF4"/>
<keyword evidence="4" id="KW-1185">Reference proteome</keyword>
<dbReference type="Gene3D" id="3.40.309.10">
    <property type="entry name" value="Aldehyde Dehydrogenase, Chain A, domain 2"/>
    <property type="match status" value="1"/>
</dbReference>
<dbReference type="HOGENOM" id="CLU_005391_1_0_1"/>
<protein>
    <submittedName>
        <fullName evidence="3">NAD-dependent aldehyde dehydrogenase family protein</fullName>
    </submittedName>
</protein>
<proteinExistence type="predicted"/>
<evidence type="ECO:0000313" key="4">
    <source>
        <dbReference type="Proteomes" id="UP000009168"/>
    </source>
</evidence>
<feature type="domain" description="Aldehyde dehydrogenase" evidence="2">
    <location>
        <begin position="32"/>
        <end position="517"/>
    </location>
</feature>
<dbReference type="GO" id="GO:0016620">
    <property type="term" value="F:oxidoreductase activity, acting on the aldehyde or oxo group of donors, NAD or NADP as acceptor"/>
    <property type="evidence" value="ECO:0007669"/>
    <property type="project" value="InterPro"/>
</dbReference>
<organism evidence="3 4">
    <name type="scientific">Tetrahymena thermophila (strain SB210)</name>
    <dbReference type="NCBI Taxonomy" id="312017"/>
    <lineage>
        <taxon>Eukaryota</taxon>
        <taxon>Sar</taxon>
        <taxon>Alveolata</taxon>
        <taxon>Ciliophora</taxon>
        <taxon>Intramacronucleata</taxon>
        <taxon>Oligohymenophorea</taxon>
        <taxon>Hymenostomatida</taxon>
        <taxon>Tetrahymenina</taxon>
        <taxon>Tetrahymenidae</taxon>
        <taxon>Tetrahymena</taxon>
    </lineage>
</organism>
<gene>
    <name evidence="3" type="ORF">TTHERM_00047370</name>
</gene>
<dbReference type="InterPro" id="IPR016160">
    <property type="entry name" value="Ald_DH_CS_CYS"/>
</dbReference>
<name>Q23DF4_TETTS</name>
<dbReference type="Gene3D" id="3.40.605.10">
    <property type="entry name" value="Aldehyde Dehydrogenase, Chain A, domain 1"/>
    <property type="match status" value="1"/>
</dbReference>
<keyword evidence="1" id="KW-0560">Oxidoreductase</keyword>